<dbReference type="EMBL" id="MDTU01000001">
    <property type="protein sequence ID" value="ODN43204.1"/>
    <property type="molecule type" value="Genomic_DNA"/>
</dbReference>
<proteinExistence type="predicted"/>
<gene>
    <name evidence="1" type="ORF">BGC07_10085</name>
</gene>
<organism evidence="1 2">
    <name type="scientific">Piscirickettsia litoralis</name>
    <dbReference type="NCBI Taxonomy" id="1891921"/>
    <lineage>
        <taxon>Bacteria</taxon>
        <taxon>Pseudomonadati</taxon>
        <taxon>Pseudomonadota</taxon>
        <taxon>Gammaproteobacteria</taxon>
        <taxon>Thiotrichales</taxon>
        <taxon>Piscirickettsiaceae</taxon>
        <taxon>Piscirickettsia</taxon>
    </lineage>
</organism>
<sequence length="449" mass="52097">MLTEVDEGKGLVKVYWQDIRKRAMEVEPVFSKLVDKLSPNTNFPLFLAYYPYGALTGDTETTHLPTIDRGSYKLSDTDIPKDVTKHLGYAKNSMPLSMLLDKNMEMFIDLPNEKISIPWTLWKPGHFFPFSRILSLKNTRQYPVNGVLNATAGARSAFMLPNIGSMVNHFNLQRDFNIQLPPPKSLYEHWYIFKEIANSSTFKSEWRSCIIYFSKSWVDHLHNDSNWLELKMYLYEKGWANTEYHRNRFYYDIAFSSIQKNRNLKPNPYLADTAQHLFTIALGATPGFAPAEGEENLPTKLIQEAFVESYGLKKYFPTIMQPCQFIFETDKFPVYYSLQNPSTYVFSPKSRQASSTLLEMRELEHLVRIFSEELSKHDSICYDSIISLAAKNINFQYFHNKKDQHNIVTPSSKISTLDTRFRHSHIHNENAIFSSDAQFVRGCISIKID</sequence>
<evidence type="ECO:0000313" key="1">
    <source>
        <dbReference type="EMBL" id="ODN43204.1"/>
    </source>
</evidence>
<evidence type="ECO:0000313" key="2">
    <source>
        <dbReference type="Proteomes" id="UP000094329"/>
    </source>
</evidence>
<accession>A0ABX3A2V4</accession>
<dbReference type="Proteomes" id="UP000094329">
    <property type="component" value="Unassembled WGS sequence"/>
</dbReference>
<comment type="caution">
    <text evidence="1">The sequence shown here is derived from an EMBL/GenBank/DDBJ whole genome shotgun (WGS) entry which is preliminary data.</text>
</comment>
<dbReference type="RefSeq" id="WP_069313003.1">
    <property type="nucleotide sequence ID" value="NZ_MDTU01000001.1"/>
</dbReference>
<keyword evidence="2" id="KW-1185">Reference proteome</keyword>
<protein>
    <submittedName>
        <fullName evidence="1">Uncharacterized protein</fullName>
    </submittedName>
</protein>
<reference evidence="1 2" key="1">
    <citation type="submission" date="2016-08" db="EMBL/GenBank/DDBJ databases">
        <title>Draft genome sequence of Candidatus Piscirickettsia litoralis, from seawater.</title>
        <authorList>
            <person name="Wan X."/>
            <person name="Lee A.J."/>
            <person name="Hou S."/>
            <person name="Donachie S.P."/>
        </authorList>
    </citation>
    <scope>NUCLEOTIDE SEQUENCE [LARGE SCALE GENOMIC DNA]</scope>
    <source>
        <strain evidence="1 2">Y2</strain>
    </source>
</reference>
<name>A0ABX3A2V4_9GAMM</name>